<evidence type="ECO:0000313" key="2">
    <source>
        <dbReference type="EMBL" id="PIL24438.1"/>
    </source>
</evidence>
<protein>
    <submittedName>
        <fullName evidence="2">Uncharacterized protein</fullName>
    </submittedName>
</protein>
<proteinExistence type="predicted"/>
<sequence>MRLTLATNPTFLLSTSSSHSLPDRAAPVFSLGSRPCSSVPRLVVHRAQRPLLPVTSLQDHLVLVAALRDRLVLVAALQPLASDDEGSGEDEHDVTELGEPDADGLIPKPDGEVGRKKRGYSFPTILGWDDRTYWRLKKKVNVDISNYLDHTLSAPKQPAGSVLNLSKVIAAKHPIVSKFRDGWPIADLIHLRLKYTSGRRGSQRVPQGPEYPKDLAAAVRALERGKAVERHPEPEAARGTGTARVGAQAESGQSNGPSPILMGVRRASKRVAERQEVREREDSSDSGDEE</sequence>
<reference evidence="2 3" key="1">
    <citation type="journal article" date="2015" name="Sci. Rep.">
        <title>Chromosome-level genome map provides insights into diverse defense mechanisms in the medicinal fungus Ganoderma sinense.</title>
        <authorList>
            <person name="Zhu Y."/>
            <person name="Xu J."/>
            <person name="Sun C."/>
            <person name="Zhou S."/>
            <person name="Xu H."/>
            <person name="Nelson D.R."/>
            <person name="Qian J."/>
            <person name="Song J."/>
            <person name="Luo H."/>
            <person name="Xiang L."/>
            <person name="Li Y."/>
            <person name="Xu Z."/>
            <person name="Ji A."/>
            <person name="Wang L."/>
            <person name="Lu S."/>
            <person name="Hayward A."/>
            <person name="Sun W."/>
            <person name="Li X."/>
            <person name="Schwartz D.C."/>
            <person name="Wang Y."/>
            <person name="Chen S."/>
        </authorList>
    </citation>
    <scope>NUCLEOTIDE SEQUENCE [LARGE SCALE GENOMIC DNA]</scope>
    <source>
        <strain evidence="2 3">ZZ0214-1</strain>
    </source>
</reference>
<dbReference type="OrthoDB" id="2804180at2759"/>
<feature type="compositionally biased region" description="Basic and acidic residues" evidence="1">
    <location>
        <begin position="270"/>
        <end position="283"/>
    </location>
</feature>
<feature type="region of interest" description="Disordered" evidence="1">
    <location>
        <begin position="82"/>
        <end position="115"/>
    </location>
</feature>
<accession>A0A2G8RSW5</accession>
<dbReference type="Proteomes" id="UP000230002">
    <property type="component" value="Unassembled WGS sequence"/>
</dbReference>
<gene>
    <name evidence="2" type="ORF">GSI_14192</name>
</gene>
<feature type="compositionally biased region" description="Basic and acidic residues" evidence="1">
    <location>
        <begin position="225"/>
        <end position="236"/>
    </location>
</feature>
<evidence type="ECO:0000313" key="3">
    <source>
        <dbReference type="Proteomes" id="UP000230002"/>
    </source>
</evidence>
<dbReference type="AlphaFoldDB" id="A0A2G8RSW5"/>
<feature type="region of interest" description="Disordered" evidence="1">
    <location>
        <begin position="225"/>
        <end position="290"/>
    </location>
</feature>
<name>A0A2G8RSW5_9APHY</name>
<feature type="compositionally biased region" description="Low complexity" evidence="1">
    <location>
        <begin position="237"/>
        <end position="249"/>
    </location>
</feature>
<comment type="caution">
    <text evidence="2">The sequence shown here is derived from an EMBL/GenBank/DDBJ whole genome shotgun (WGS) entry which is preliminary data.</text>
</comment>
<dbReference type="STRING" id="1077348.A0A2G8RSW5"/>
<keyword evidence="3" id="KW-1185">Reference proteome</keyword>
<dbReference type="EMBL" id="AYKW01000067">
    <property type="protein sequence ID" value="PIL24438.1"/>
    <property type="molecule type" value="Genomic_DNA"/>
</dbReference>
<evidence type="ECO:0000256" key="1">
    <source>
        <dbReference type="SAM" id="MobiDB-lite"/>
    </source>
</evidence>
<organism evidence="2 3">
    <name type="scientific">Ganoderma sinense ZZ0214-1</name>
    <dbReference type="NCBI Taxonomy" id="1077348"/>
    <lineage>
        <taxon>Eukaryota</taxon>
        <taxon>Fungi</taxon>
        <taxon>Dikarya</taxon>
        <taxon>Basidiomycota</taxon>
        <taxon>Agaricomycotina</taxon>
        <taxon>Agaricomycetes</taxon>
        <taxon>Polyporales</taxon>
        <taxon>Polyporaceae</taxon>
        <taxon>Ganoderma</taxon>
    </lineage>
</organism>
<feature type="compositionally biased region" description="Acidic residues" evidence="1">
    <location>
        <begin position="82"/>
        <end position="102"/>
    </location>
</feature>